<gene>
    <name evidence="1" type="ORF">S12H4_59704</name>
</gene>
<dbReference type="AlphaFoldDB" id="X1VNJ7"/>
<accession>X1VNJ7</accession>
<reference evidence="1" key="1">
    <citation type="journal article" date="2014" name="Front. Microbiol.">
        <title>High frequency of phylogenetically diverse reductive dehalogenase-homologous genes in deep subseafloor sedimentary metagenomes.</title>
        <authorList>
            <person name="Kawai M."/>
            <person name="Futagami T."/>
            <person name="Toyoda A."/>
            <person name="Takaki Y."/>
            <person name="Nishi S."/>
            <person name="Hori S."/>
            <person name="Arai W."/>
            <person name="Tsubouchi T."/>
            <person name="Morono Y."/>
            <person name="Uchiyama I."/>
            <person name="Ito T."/>
            <person name="Fujiyama A."/>
            <person name="Inagaki F."/>
            <person name="Takami H."/>
        </authorList>
    </citation>
    <scope>NUCLEOTIDE SEQUENCE</scope>
    <source>
        <strain evidence="1">Expedition CK06-06</strain>
    </source>
</reference>
<dbReference type="EMBL" id="BARW01039088">
    <property type="protein sequence ID" value="GAJ17871.1"/>
    <property type="molecule type" value="Genomic_DNA"/>
</dbReference>
<sequence length="121" mass="13869">FQSITADPIKKCKSCGGEIYRLISKNGNFILKGSGYYSTDNRNGSYKSEKKRLSTSAELRKLQLSFADVVITPKVGRFHWSDFSKPEQCVREGEIAAQNAILELKKKLKSVKPSWWKRLFY</sequence>
<protein>
    <submittedName>
        <fullName evidence="1">Uncharacterized protein</fullName>
    </submittedName>
</protein>
<proteinExistence type="predicted"/>
<name>X1VNJ7_9ZZZZ</name>
<organism evidence="1">
    <name type="scientific">marine sediment metagenome</name>
    <dbReference type="NCBI Taxonomy" id="412755"/>
    <lineage>
        <taxon>unclassified sequences</taxon>
        <taxon>metagenomes</taxon>
        <taxon>ecological metagenomes</taxon>
    </lineage>
</organism>
<comment type="caution">
    <text evidence="1">The sequence shown here is derived from an EMBL/GenBank/DDBJ whole genome shotgun (WGS) entry which is preliminary data.</text>
</comment>
<evidence type="ECO:0000313" key="1">
    <source>
        <dbReference type="EMBL" id="GAJ17871.1"/>
    </source>
</evidence>
<feature type="non-terminal residue" evidence="1">
    <location>
        <position position="1"/>
    </location>
</feature>